<evidence type="ECO:0000313" key="12">
    <source>
        <dbReference type="EMBL" id="SFH82974.1"/>
    </source>
</evidence>
<proteinExistence type="inferred from homology"/>
<reference evidence="13" key="1">
    <citation type="submission" date="2016-10" db="EMBL/GenBank/DDBJ databases">
        <authorList>
            <person name="Varghese N."/>
            <person name="Submissions S."/>
        </authorList>
    </citation>
    <scope>NUCLEOTIDE SEQUENCE [LARGE SCALE GENOMIC DNA]</scope>
    <source>
        <strain evidence="13">DSM 26348</strain>
    </source>
</reference>
<dbReference type="PANTHER" id="PTHR43284">
    <property type="entry name" value="ASPARAGINE SYNTHETASE (GLUTAMINE-HYDROLYZING)"/>
    <property type="match status" value="1"/>
</dbReference>
<evidence type="ECO:0000256" key="8">
    <source>
        <dbReference type="PIRSR" id="PIRSR001589-1"/>
    </source>
</evidence>
<dbReference type="GO" id="GO:0005829">
    <property type="term" value="C:cytosol"/>
    <property type="evidence" value="ECO:0007669"/>
    <property type="project" value="TreeGrafter"/>
</dbReference>
<keyword evidence="8" id="KW-0028">Amino-acid biosynthesis</keyword>
<evidence type="ECO:0000256" key="5">
    <source>
        <dbReference type="ARBA" id="ARBA00022840"/>
    </source>
</evidence>
<dbReference type="GO" id="GO:0004066">
    <property type="term" value="F:asparagine synthase (glutamine-hydrolyzing) activity"/>
    <property type="evidence" value="ECO:0007669"/>
    <property type="project" value="UniProtKB-EC"/>
</dbReference>
<dbReference type="PANTHER" id="PTHR43284:SF1">
    <property type="entry name" value="ASPARAGINE SYNTHETASE"/>
    <property type="match status" value="1"/>
</dbReference>
<dbReference type="OrthoDB" id="9763290at2"/>
<dbReference type="Pfam" id="PF00733">
    <property type="entry name" value="Asn_synthase"/>
    <property type="match status" value="1"/>
</dbReference>
<dbReference type="CDD" id="cd00712">
    <property type="entry name" value="AsnB"/>
    <property type="match status" value="1"/>
</dbReference>
<evidence type="ECO:0000256" key="2">
    <source>
        <dbReference type="ARBA" id="ARBA00005752"/>
    </source>
</evidence>
<comment type="pathway">
    <text evidence="1">Amino-acid biosynthesis; L-asparagine biosynthesis; L-asparagine from L-aspartate (L-Gln route): step 1/1.</text>
</comment>
<evidence type="ECO:0000256" key="3">
    <source>
        <dbReference type="ARBA" id="ARBA00012737"/>
    </source>
</evidence>
<evidence type="ECO:0000256" key="9">
    <source>
        <dbReference type="PIRSR" id="PIRSR001589-2"/>
    </source>
</evidence>
<feature type="binding site" evidence="9">
    <location>
        <begin position="372"/>
        <end position="373"/>
    </location>
    <ligand>
        <name>ATP</name>
        <dbReference type="ChEBI" id="CHEBI:30616"/>
    </ligand>
</feature>
<organism evidence="12 13">
    <name type="scientific">Planctomicrobium piriforme</name>
    <dbReference type="NCBI Taxonomy" id="1576369"/>
    <lineage>
        <taxon>Bacteria</taxon>
        <taxon>Pseudomonadati</taxon>
        <taxon>Planctomycetota</taxon>
        <taxon>Planctomycetia</taxon>
        <taxon>Planctomycetales</taxon>
        <taxon>Planctomycetaceae</taxon>
        <taxon>Planctomicrobium</taxon>
    </lineage>
</organism>
<dbReference type="GO" id="GO:0005524">
    <property type="term" value="F:ATP binding"/>
    <property type="evidence" value="ECO:0007669"/>
    <property type="project" value="UniProtKB-KW"/>
</dbReference>
<evidence type="ECO:0000256" key="10">
    <source>
        <dbReference type="PIRSR" id="PIRSR001589-3"/>
    </source>
</evidence>
<dbReference type="STRING" id="1576369.SAMN05421753_103134"/>
<dbReference type="GO" id="GO:0006529">
    <property type="term" value="P:asparagine biosynthetic process"/>
    <property type="evidence" value="ECO:0007669"/>
    <property type="project" value="UniProtKB-KW"/>
</dbReference>
<dbReference type="InterPro" id="IPR006426">
    <property type="entry name" value="Asn_synth_AEB"/>
</dbReference>
<dbReference type="SUPFAM" id="SSF52402">
    <property type="entry name" value="Adenine nucleotide alpha hydrolases-like"/>
    <property type="match status" value="1"/>
</dbReference>
<accession>A0A1I3D8B1</accession>
<dbReference type="EMBL" id="FOQD01000003">
    <property type="protein sequence ID" value="SFH82974.1"/>
    <property type="molecule type" value="Genomic_DNA"/>
</dbReference>
<dbReference type="CDD" id="cd01991">
    <property type="entry name" value="Asn_synthase_B_C"/>
    <property type="match status" value="1"/>
</dbReference>
<feature type="site" description="Important for beta-aspartyl-AMP intermediate formation" evidence="10">
    <location>
        <position position="374"/>
    </location>
</feature>
<dbReference type="Proteomes" id="UP000199518">
    <property type="component" value="Unassembled WGS sequence"/>
</dbReference>
<feature type="binding site" evidence="9">
    <location>
        <position position="110"/>
    </location>
    <ligand>
        <name>L-glutamine</name>
        <dbReference type="ChEBI" id="CHEBI:58359"/>
    </ligand>
</feature>
<keyword evidence="13" id="KW-1185">Reference proteome</keyword>
<dbReference type="EC" id="6.3.5.4" evidence="3"/>
<evidence type="ECO:0000256" key="1">
    <source>
        <dbReference type="ARBA" id="ARBA00005187"/>
    </source>
</evidence>
<keyword evidence="5 9" id="KW-0067">ATP-binding</keyword>
<dbReference type="SUPFAM" id="SSF56235">
    <property type="entry name" value="N-terminal nucleophile aminohydrolases (Ntn hydrolases)"/>
    <property type="match status" value="1"/>
</dbReference>
<comment type="catalytic activity">
    <reaction evidence="7">
        <text>L-aspartate + L-glutamine + ATP + H2O = L-asparagine + L-glutamate + AMP + diphosphate + H(+)</text>
        <dbReference type="Rhea" id="RHEA:12228"/>
        <dbReference type="ChEBI" id="CHEBI:15377"/>
        <dbReference type="ChEBI" id="CHEBI:15378"/>
        <dbReference type="ChEBI" id="CHEBI:29985"/>
        <dbReference type="ChEBI" id="CHEBI:29991"/>
        <dbReference type="ChEBI" id="CHEBI:30616"/>
        <dbReference type="ChEBI" id="CHEBI:33019"/>
        <dbReference type="ChEBI" id="CHEBI:58048"/>
        <dbReference type="ChEBI" id="CHEBI:58359"/>
        <dbReference type="ChEBI" id="CHEBI:456215"/>
        <dbReference type="EC" id="6.3.5.4"/>
    </reaction>
</comment>
<dbReference type="InterPro" id="IPR051786">
    <property type="entry name" value="ASN_synthetase/amidase"/>
</dbReference>
<dbReference type="NCBIfam" id="TIGR01536">
    <property type="entry name" value="asn_synth_AEB"/>
    <property type="match status" value="1"/>
</dbReference>
<gene>
    <name evidence="12" type="ORF">SAMN05421753_103134</name>
</gene>
<dbReference type="InterPro" id="IPR014729">
    <property type="entry name" value="Rossmann-like_a/b/a_fold"/>
</dbReference>
<evidence type="ECO:0000256" key="4">
    <source>
        <dbReference type="ARBA" id="ARBA00022741"/>
    </source>
</evidence>
<dbReference type="Gene3D" id="3.40.50.620">
    <property type="entry name" value="HUPs"/>
    <property type="match status" value="1"/>
</dbReference>
<evidence type="ECO:0000256" key="7">
    <source>
        <dbReference type="ARBA" id="ARBA00048741"/>
    </source>
</evidence>
<feature type="binding site" evidence="9">
    <location>
        <position position="300"/>
    </location>
    <ligand>
        <name>ATP</name>
        <dbReference type="ChEBI" id="CHEBI:30616"/>
    </ligand>
</feature>
<dbReference type="PROSITE" id="PS51278">
    <property type="entry name" value="GATASE_TYPE_2"/>
    <property type="match status" value="1"/>
</dbReference>
<evidence type="ECO:0000256" key="6">
    <source>
        <dbReference type="ARBA" id="ARBA00022962"/>
    </source>
</evidence>
<evidence type="ECO:0000313" key="13">
    <source>
        <dbReference type="Proteomes" id="UP000199518"/>
    </source>
</evidence>
<dbReference type="Gene3D" id="3.60.20.10">
    <property type="entry name" value="Glutamine Phosphoribosylpyrophosphate, subunit 1, domain 1"/>
    <property type="match status" value="1"/>
</dbReference>
<dbReference type="Pfam" id="PF13537">
    <property type="entry name" value="GATase_7"/>
    <property type="match status" value="1"/>
</dbReference>
<sequence length="654" mass="74674">MCGIAGAVWSRPEDAVDRNTLTRMTTAIQHRGPDDYGLLFSSDLEGGQAVSAQCGLGHRRLSIIDLGGGHQPLGNEDGTVWTVFNGEIYNYRELREELIARGHKLATSSDTEVIVHLYEELGPRCVEKMRGMFAFAVWDQRRGRLLLARDRMGQKPLFYRQDGSRLLFGSELKAILQVPGLPREVDPRSIDLFLTYQYVPHPHTIFKGYHKLPPAHVAVFEQGELTVSRYWEPPYAEPAGPPLSPEKWRQELRATLTESVRLRMRSDVPVGAFLSGGIDSTIIAGLMQSQSERPIHTFSIGFPIKEFDERSFARQAAEHLKTDHHEYLVEPSALGMLPKLIWHYDEPFGDSSAIPTMYLSEVTRQVVKVALSGDGGDELFAGYSRYQAVHLAAMSDWLPSPIKSLLGWRMWQQIPTSTRQGAIGRRAKRFIEALSQSPERRYLRWIGIFDQRMRNELYTPEFLQQLDGYDSGEFIHAAYAACPDRDFVTRTTCADVLTYLPCDILTKVDIASMAYALEARSPFLDHRVAELAARMPIELKFQPGRGKKILVETFQDLLPPSIQQRPKMGFGVPIDHWMRNEYRQLLSDLLLSQRSLDRGLFRKEAVERLIQEHLNNRWDHAYRLWNLLCLELWHRVYVDEPVPLHAPEDLLAEG</sequence>
<keyword evidence="4 9" id="KW-0547">Nucleotide-binding</keyword>
<evidence type="ECO:0000259" key="11">
    <source>
        <dbReference type="PROSITE" id="PS51278"/>
    </source>
</evidence>
<name>A0A1I3D8B1_9PLAN</name>
<dbReference type="RefSeq" id="WP_092048154.1">
    <property type="nucleotide sequence ID" value="NZ_FOQD01000003.1"/>
</dbReference>
<keyword evidence="8" id="KW-0061">Asparagine biosynthesis</keyword>
<dbReference type="PIRSF" id="PIRSF001589">
    <property type="entry name" value="Asn_synthetase_glu-h"/>
    <property type="match status" value="1"/>
</dbReference>
<dbReference type="AlphaFoldDB" id="A0A1I3D8B1"/>
<comment type="similarity">
    <text evidence="2">Belongs to the asparagine synthetase family.</text>
</comment>
<feature type="active site" description="For GATase activity" evidence="8">
    <location>
        <position position="2"/>
    </location>
</feature>
<feature type="domain" description="Glutamine amidotransferase type-2" evidence="11">
    <location>
        <begin position="2"/>
        <end position="223"/>
    </location>
</feature>
<keyword evidence="6 8" id="KW-0315">Glutamine amidotransferase</keyword>
<protein>
    <recommendedName>
        <fullName evidence="3">asparagine synthase (glutamine-hydrolyzing)</fullName>
        <ecNumber evidence="3">6.3.5.4</ecNumber>
    </recommendedName>
</protein>
<dbReference type="InterPro" id="IPR017932">
    <property type="entry name" value="GATase_2_dom"/>
</dbReference>
<dbReference type="InterPro" id="IPR001962">
    <property type="entry name" value="Asn_synthase"/>
</dbReference>
<dbReference type="InterPro" id="IPR029055">
    <property type="entry name" value="Ntn_hydrolases_N"/>
</dbReference>
<dbReference type="InterPro" id="IPR033738">
    <property type="entry name" value="AsnB_N"/>
</dbReference>